<dbReference type="Gene3D" id="3.55.50.30">
    <property type="match status" value="1"/>
</dbReference>
<evidence type="ECO:0000313" key="5">
    <source>
        <dbReference type="Proteomes" id="UP001589828"/>
    </source>
</evidence>
<dbReference type="EMBL" id="JBHLTS010000020">
    <property type="protein sequence ID" value="MFC0514344.1"/>
    <property type="molecule type" value="Genomic_DNA"/>
</dbReference>
<dbReference type="Pfam" id="PF16344">
    <property type="entry name" value="FecR_C"/>
    <property type="match status" value="1"/>
</dbReference>
<dbReference type="PANTHER" id="PTHR30273">
    <property type="entry name" value="PERIPLASMIC SIGNAL SENSOR AND SIGMA FACTOR ACTIVATOR FECR-RELATED"/>
    <property type="match status" value="1"/>
</dbReference>
<dbReference type="PANTHER" id="PTHR30273:SF2">
    <property type="entry name" value="PROTEIN FECR"/>
    <property type="match status" value="1"/>
</dbReference>
<feature type="transmembrane region" description="Helical" evidence="1">
    <location>
        <begin position="92"/>
        <end position="111"/>
    </location>
</feature>
<keyword evidence="1" id="KW-0472">Membrane</keyword>
<dbReference type="Proteomes" id="UP001589828">
    <property type="component" value="Unassembled WGS sequence"/>
</dbReference>
<evidence type="ECO:0000259" key="3">
    <source>
        <dbReference type="Pfam" id="PF16344"/>
    </source>
</evidence>
<feature type="domain" description="FecR protein" evidence="2">
    <location>
        <begin position="134"/>
        <end position="226"/>
    </location>
</feature>
<accession>A0ABV6L4D8</accession>
<organism evidence="4 5">
    <name type="scientific">Mucilaginibacter angelicae</name>
    <dbReference type="NCBI Taxonomy" id="869718"/>
    <lineage>
        <taxon>Bacteria</taxon>
        <taxon>Pseudomonadati</taxon>
        <taxon>Bacteroidota</taxon>
        <taxon>Sphingobacteriia</taxon>
        <taxon>Sphingobacteriales</taxon>
        <taxon>Sphingobacteriaceae</taxon>
        <taxon>Mucilaginibacter</taxon>
    </lineage>
</organism>
<sequence length="367" mass="41571">MGNDKFIELAGKKLSNEISSDENNELLRCLANDASLREQYEALSAYWKHNDAEYADNALAFQKIKSKIKAQEVTEPATPAILTPVKKSVTRYLWRAAAAVVLIAGCAYIFYSKLAVSGHEIAGTAPSAWQHKNTFVREKSTIVLTDGTRITLNSQSSLKYPTSFTGKTREVYLSGEAFFDVHKDHEHPFIIHTEKMNIKVLGTAFNVKSYPNDTSSETTLIRGAIEVTLDDRPSDRIILKPSEKLIVKKGSFSTVHKKENKLAPVTDSSAGTQYVLTSFTRLHQDDSAVLETSWTQNKLIFRDESFADLATRMERWYGVEIKFKNDGMKKYRFSGTYQKESITEALYALQHTENFHYKIKNSTIYIY</sequence>
<dbReference type="InterPro" id="IPR032508">
    <property type="entry name" value="FecR_C"/>
</dbReference>
<keyword evidence="1" id="KW-1133">Transmembrane helix</keyword>
<dbReference type="InterPro" id="IPR012373">
    <property type="entry name" value="Ferrdict_sens_TM"/>
</dbReference>
<proteinExistence type="predicted"/>
<dbReference type="InterPro" id="IPR006860">
    <property type="entry name" value="FecR"/>
</dbReference>
<dbReference type="RefSeq" id="WP_377022196.1">
    <property type="nucleotide sequence ID" value="NZ_JBHLTS010000020.1"/>
</dbReference>
<dbReference type="PIRSF" id="PIRSF018266">
    <property type="entry name" value="FecR"/>
    <property type="match status" value="1"/>
</dbReference>
<keyword evidence="1" id="KW-0812">Transmembrane</keyword>
<evidence type="ECO:0000313" key="4">
    <source>
        <dbReference type="EMBL" id="MFC0514344.1"/>
    </source>
</evidence>
<evidence type="ECO:0000259" key="2">
    <source>
        <dbReference type="Pfam" id="PF04773"/>
    </source>
</evidence>
<protein>
    <submittedName>
        <fullName evidence="4">FecR family protein</fullName>
    </submittedName>
</protein>
<evidence type="ECO:0000256" key="1">
    <source>
        <dbReference type="SAM" id="Phobius"/>
    </source>
</evidence>
<keyword evidence="5" id="KW-1185">Reference proteome</keyword>
<comment type="caution">
    <text evidence="4">The sequence shown here is derived from an EMBL/GenBank/DDBJ whole genome shotgun (WGS) entry which is preliminary data.</text>
</comment>
<dbReference type="Gene3D" id="2.60.120.1440">
    <property type="match status" value="1"/>
</dbReference>
<reference evidence="4 5" key="1">
    <citation type="submission" date="2024-09" db="EMBL/GenBank/DDBJ databases">
        <authorList>
            <person name="Sun Q."/>
            <person name="Mori K."/>
        </authorList>
    </citation>
    <scope>NUCLEOTIDE SEQUENCE [LARGE SCALE GENOMIC DNA]</scope>
    <source>
        <strain evidence="4 5">NCAIM B.02415</strain>
    </source>
</reference>
<name>A0ABV6L4D8_9SPHI</name>
<gene>
    <name evidence="4" type="ORF">ACFFGT_09040</name>
</gene>
<feature type="domain" description="Protein FecR C-terminal" evidence="3">
    <location>
        <begin position="298"/>
        <end position="366"/>
    </location>
</feature>
<dbReference type="Pfam" id="PF04773">
    <property type="entry name" value="FecR"/>
    <property type="match status" value="1"/>
</dbReference>